<evidence type="ECO:0000256" key="3">
    <source>
        <dbReference type="ARBA" id="ARBA00023295"/>
    </source>
</evidence>
<dbReference type="InterPro" id="IPR036962">
    <property type="entry name" value="Glyco_hydro_3_N_sf"/>
</dbReference>
<keyword evidence="3 6" id="KW-0326">Glycosidase</keyword>
<dbReference type="GO" id="GO:0009254">
    <property type="term" value="P:peptidoglycan turnover"/>
    <property type="evidence" value="ECO:0007669"/>
    <property type="project" value="TreeGrafter"/>
</dbReference>
<dbReference type="PANTHER" id="PTHR30480">
    <property type="entry name" value="BETA-HEXOSAMINIDASE-RELATED"/>
    <property type="match status" value="1"/>
</dbReference>
<dbReference type="InterPro" id="IPR050226">
    <property type="entry name" value="NagZ_Beta-hexosaminidase"/>
</dbReference>
<evidence type="ECO:0000313" key="7">
    <source>
        <dbReference type="Proteomes" id="UP000186112"/>
    </source>
</evidence>
<dbReference type="AlphaFoldDB" id="A0A1U7M6J5"/>
<comment type="similarity">
    <text evidence="1">Belongs to the glycosyl hydrolase 3 family.</text>
</comment>
<keyword evidence="2 6" id="KW-0378">Hydrolase</keyword>
<dbReference type="PROSITE" id="PS00775">
    <property type="entry name" value="GLYCOSYL_HYDROL_F3"/>
    <property type="match status" value="1"/>
</dbReference>
<dbReference type="Gene3D" id="3.20.20.300">
    <property type="entry name" value="Glycoside hydrolase, family 3, N-terminal domain"/>
    <property type="match status" value="1"/>
</dbReference>
<dbReference type="GO" id="GO:0005975">
    <property type="term" value="P:carbohydrate metabolic process"/>
    <property type="evidence" value="ECO:0007669"/>
    <property type="project" value="InterPro"/>
</dbReference>
<accession>A0A1U7M6J5</accession>
<feature type="chain" id="PRO_5039121080" evidence="4">
    <location>
        <begin position="24"/>
        <end position="419"/>
    </location>
</feature>
<dbReference type="InterPro" id="IPR017853">
    <property type="entry name" value="GH"/>
</dbReference>
<keyword evidence="4" id="KW-0732">Signal</keyword>
<name>A0A1U7M6J5_TISCR</name>
<evidence type="ECO:0000256" key="2">
    <source>
        <dbReference type="ARBA" id="ARBA00022801"/>
    </source>
</evidence>
<dbReference type="PANTHER" id="PTHR30480:SF16">
    <property type="entry name" value="GLYCOSIDE HYDROLASE FAMILY 3 DOMAIN PROTEIN"/>
    <property type="match status" value="1"/>
</dbReference>
<dbReference type="EC" id="3.2.1.52" evidence="6"/>
<dbReference type="InterPro" id="IPR019800">
    <property type="entry name" value="Glyco_hydro_3_AS"/>
</dbReference>
<feature type="domain" description="Glycoside hydrolase family 3 N-terminal" evidence="5">
    <location>
        <begin position="64"/>
        <end position="386"/>
    </location>
</feature>
<evidence type="ECO:0000256" key="4">
    <source>
        <dbReference type="SAM" id="SignalP"/>
    </source>
</evidence>
<dbReference type="RefSeq" id="WP_075726175.1">
    <property type="nucleotide sequence ID" value="NZ_LTDM01000017.1"/>
</dbReference>
<gene>
    <name evidence="6" type="primary">nagZ</name>
    <name evidence="6" type="ORF">TICRE_12350</name>
</gene>
<protein>
    <submittedName>
        <fullName evidence="6">Beta-hexosaminidase</fullName>
        <ecNumber evidence="6">3.2.1.52</ecNumber>
    </submittedName>
</protein>
<dbReference type="Pfam" id="PF00933">
    <property type="entry name" value="Glyco_hydro_3"/>
    <property type="match status" value="1"/>
</dbReference>
<dbReference type="NCBIfam" id="NF003740">
    <property type="entry name" value="PRK05337.1"/>
    <property type="match status" value="1"/>
</dbReference>
<evidence type="ECO:0000256" key="1">
    <source>
        <dbReference type="ARBA" id="ARBA00005336"/>
    </source>
</evidence>
<dbReference type="SUPFAM" id="SSF51445">
    <property type="entry name" value="(Trans)glycosidases"/>
    <property type="match status" value="1"/>
</dbReference>
<evidence type="ECO:0000259" key="5">
    <source>
        <dbReference type="Pfam" id="PF00933"/>
    </source>
</evidence>
<evidence type="ECO:0000313" key="6">
    <source>
        <dbReference type="EMBL" id="OLS02818.1"/>
    </source>
</evidence>
<keyword evidence="7" id="KW-1185">Reference proteome</keyword>
<dbReference type="InterPro" id="IPR001764">
    <property type="entry name" value="Glyco_hydro_3_N"/>
</dbReference>
<dbReference type="EMBL" id="LTDM01000017">
    <property type="protein sequence ID" value="OLS02818.1"/>
    <property type="molecule type" value="Genomic_DNA"/>
</dbReference>
<dbReference type="GO" id="GO:0004563">
    <property type="term" value="F:beta-N-acetylhexosaminidase activity"/>
    <property type="evidence" value="ECO:0007669"/>
    <property type="project" value="UniProtKB-EC"/>
</dbReference>
<comment type="caution">
    <text evidence="6">The sequence shown here is derived from an EMBL/GenBank/DDBJ whole genome shotgun (WGS) entry which is preliminary data.</text>
</comment>
<proteinExistence type="inferred from homology"/>
<feature type="signal peptide" evidence="4">
    <location>
        <begin position="1"/>
        <end position="23"/>
    </location>
</feature>
<organism evidence="6 7">
    <name type="scientific">Tissierella creatinophila DSM 6911</name>
    <dbReference type="NCBI Taxonomy" id="1123403"/>
    <lineage>
        <taxon>Bacteria</taxon>
        <taxon>Bacillati</taxon>
        <taxon>Bacillota</taxon>
        <taxon>Tissierellia</taxon>
        <taxon>Tissierellales</taxon>
        <taxon>Tissierellaceae</taxon>
        <taxon>Tissierella</taxon>
    </lineage>
</organism>
<dbReference type="Proteomes" id="UP000186112">
    <property type="component" value="Unassembled WGS sequence"/>
</dbReference>
<sequence>MKRKPFHILLLCLVVLVAISCNSIENKSLNKKVDKKDNISVKLNDKDDSDHEKDILLKKIEGMTLKEKIGQLLVVGFEGTSINSDIENYIENYKVGGFILFSRNIRNADESFKLINDIKEKNTQNSIPLFISIDEEGGGVSRLPKEFLKLPSAKMIGNANREEISFEYGKVIGVRVKSLGFNLDFAPVLDINSNPKNPVIGDRSFGDTEKIVSKNGISVVKGLKEEGLISAVKHFPGHGDTSVDSHKNLPVVYKTKDELKDLELIPFKKAIKEDIDAIMVAHILYKDIDKDYPATMSKSIIEKLLREDLSFKGVVMSDDMTMGAIIKTYSLEEASVKFLKSGGDILLICHGRDNPRLVFEAIEKAVEEKILSEEEIDKKVYRIISLKKKYKINDKSLMKYDIEKINKLTDDFLKKVNSL</sequence>
<dbReference type="OrthoDB" id="9805821at2"/>
<dbReference type="PROSITE" id="PS51257">
    <property type="entry name" value="PROKAR_LIPOPROTEIN"/>
    <property type="match status" value="1"/>
</dbReference>
<reference evidence="6 7" key="1">
    <citation type="submission" date="2016-02" db="EMBL/GenBank/DDBJ databases">
        <title>Genome sequence of Tissierella creatinophila DSM 6911.</title>
        <authorList>
            <person name="Poehlein A."/>
            <person name="Daniel R."/>
        </authorList>
    </citation>
    <scope>NUCLEOTIDE SEQUENCE [LARGE SCALE GENOMIC DNA]</scope>
    <source>
        <strain evidence="6 7">DSM 6911</strain>
    </source>
</reference>